<keyword evidence="1" id="KW-0472">Membrane</keyword>
<feature type="transmembrane region" description="Helical" evidence="1">
    <location>
        <begin position="200"/>
        <end position="216"/>
    </location>
</feature>
<feature type="transmembrane region" description="Helical" evidence="1">
    <location>
        <begin position="162"/>
        <end position="188"/>
    </location>
</feature>
<evidence type="ECO:0000313" key="3">
    <source>
        <dbReference type="Proteomes" id="UP000278756"/>
    </source>
</evidence>
<dbReference type="EMBL" id="AP018828">
    <property type="protein sequence ID" value="BBF82462.1"/>
    <property type="molecule type" value="Genomic_DNA"/>
</dbReference>
<keyword evidence="1" id="KW-0812">Transmembrane</keyword>
<accession>A0A3G9G533</accession>
<evidence type="ECO:0008006" key="4">
    <source>
        <dbReference type="Google" id="ProtNLM"/>
    </source>
</evidence>
<gene>
    <name evidence="2" type="ORF">EM6_3099</name>
</gene>
<reference evidence="3" key="1">
    <citation type="journal article" date="2017" name="Biotechnol. Biofuels">
        <title>Evaluation of environmental bacterial communities as a factor affecting the growth of duckweed Lemna minor.</title>
        <authorList>
            <person name="Ishizawa H."/>
            <person name="Kuroda M."/>
            <person name="Morikawa M."/>
            <person name="Ike M."/>
        </authorList>
    </citation>
    <scope>NUCLEOTIDE SEQUENCE [LARGE SCALE GENOMIC DNA]</scope>
    <source>
        <strain evidence="3">M6</strain>
    </source>
</reference>
<dbReference type="Proteomes" id="UP000278756">
    <property type="component" value="Chromosome 2"/>
</dbReference>
<dbReference type="RefSeq" id="WP_126424044.1">
    <property type="nucleotide sequence ID" value="NZ_AP018828.1"/>
</dbReference>
<feature type="transmembrane region" description="Helical" evidence="1">
    <location>
        <begin position="328"/>
        <end position="346"/>
    </location>
</feature>
<reference evidence="3" key="2">
    <citation type="journal article" date="2017" name="Plant Physiol. Biochem.">
        <title>Differential oxidative and antioxidative response of duckweed Lemna minor toward plant growth promoting/inhibiting bacteria.</title>
        <authorList>
            <person name="Ishizawa H."/>
            <person name="Kuroda M."/>
            <person name="Morikawa M."/>
            <person name="Ike M."/>
        </authorList>
    </citation>
    <scope>NUCLEOTIDE SEQUENCE [LARGE SCALE GENOMIC DNA]</scope>
    <source>
        <strain evidence="3">M6</strain>
    </source>
</reference>
<name>A0A3G9G533_9CAUL</name>
<feature type="transmembrane region" description="Helical" evidence="1">
    <location>
        <begin position="257"/>
        <end position="277"/>
    </location>
</feature>
<keyword evidence="1" id="KW-1133">Transmembrane helix</keyword>
<feature type="transmembrane region" description="Helical" evidence="1">
    <location>
        <begin position="12"/>
        <end position="32"/>
    </location>
</feature>
<feature type="transmembrane region" description="Helical" evidence="1">
    <location>
        <begin position="97"/>
        <end position="118"/>
    </location>
</feature>
<dbReference type="OrthoDB" id="7171792at2"/>
<evidence type="ECO:0000256" key="1">
    <source>
        <dbReference type="SAM" id="Phobius"/>
    </source>
</evidence>
<feature type="transmembrane region" description="Helical" evidence="1">
    <location>
        <begin position="130"/>
        <end position="156"/>
    </location>
</feature>
<dbReference type="AlphaFoldDB" id="A0A3G9G533"/>
<sequence>MAPSPRLTHLPPLWWGILCSLPVVSGLIGRFIRQTPGFEDFDAVTCAGVTLLKGGNPYDLTPACAGLKSATFVYAPPVAEGVAFVIAHLGADGYRLLFGGLWLLALCGLSAYAVKFALPEVDIRLKLPLLALFTGGCIACGNIAILLHGGVLLGAFSLPRRVWPFVLTVTVVSLIKPVLLTYLIVLAYMDRPLRWRMGRTAAGVVAGLSLSLWVLHSPSPLTPLWKDTLSQVVLSDQTGISYFGWLHSWGIDSTSPVALSLLPVVMGTLALSGLALAELGQLSRNERLVLGLGLAQLLNPRLMDYDLLLVVPFGALLAHLVARQGGRWPSVSTWGLIGLTGSILVLNEIEQRAILPVPLSLHLMSLVTVALAGTLAFQQRAQVVRTMTGLLPLRGRRLPPLPAAE</sequence>
<proteinExistence type="predicted"/>
<feature type="transmembrane region" description="Helical" evidence="1">
    <location>
        <begin position="353"/>
        <end position="377"/>
    </location>
</feature>
<evidence type="ECO:0000313" key="2">
    <source>
        <dbReference type="EMBL" id="BBF82462.1"/>
    </source>
</evidence>
<organism evidence="2 3">
    <name type="scientific">Asticcacaulis excentricus</name>
    <dbReference type="NCBI Taxonomy" id="78587"/>
    <lineage>
        <taxon>Bacteria</taxon>
        <taxon>Pseudomonadati</taxon>
        <taxon>Pseudomonadota</taxon>
        <taxon>Alphaproteobacteria</taxon>
        <taxon>Caulobacterales</taxon>
        <taxon>Caulobacteraceae</taxon>
        <taxon>Asticcacaulis</taxon>
    </lineage>
</organism>
<protein>
    <recommendedName>
        <fullName evidence="4">DUF2029 domain-containing protein</fullName>
    </recommendedName>
</protein>